<dbReference type="Gene3D" id="1.10.10.60">
    <property type="entry name" value="Homeodomain-like"/>
    <property type="match status" value="1"/>
</dbReference>
<evidence type="ECO:0000259" key="5">
    <source>
        <dbReference type="PROSITE" id="PS01124"/>
    </source>
</evidence>
<dbReference type="PROSITE" id="PS01124">
    <property type="entry name" value="HTH_ARAC_FAMILY_2"/>
    <property type="match status" value="1"/>
</dbReference>
<evidence type="ECO:0000256" key="2">
    <source>
        <dbReference type="ARBA" id="ARBA00023125"/>
    </source>
</evidence>
<gene>
    <name evidence="6" type="ORF">E1269_22000</name>
</gene>
<dbReference type="PANTHER" id="PTHR46796">
    <property type="entry name" value="HTH-TYPE TRANSCRIPTIONAL ACTIVATOR RHAS-RELATED"/>
    <property type="match status" value="1"/>
</dbReference>
<name>A0A4V2Z0S6_9ACTN</name>
<keyword evidence="3" id="KW-0010">Activator</keyword>
<dbReference type="AlphaFoldDB" id="A0A4V2Z0S6"/>
<dbReference type="InterPro" id="IPR018060">
    <property type="entry name" value="HTH_AraC"/>
</dbReference>
<dbReference type="PANTHER" id="PTHR46796:SF2">
    <property type="entry name" value="TRANSCRIPTIONAL REGULATORY PROTEIN"/>
    <property type="match status" value="1"/>
</dbReference>
<dbReference type="InterPro" id="IPR050204">
    <property type="entry name" value="AraC_XylS_family_regulators"/>
</dbReference>
<dbReference type="InterPro" id="IPR018062">
    <property type="entry name" value="HTH_AraC-typ_CS"/>
</dbReference>
<dbReference type="InParanoid" id="A0A4V2Z0S6"/>
<feature type="domain" description="HTH araC/xylS-type" evidence="5">
    <location>
        <begin position="158"/>
        <end position="255"/>
    </location>
</feature>
<accession>A0A4V2Z0S6</accession>
<dbReference type="Proteomes" id="UP000294739">
    <property type="component" value="Unassembled WGS sequence"/>
</dbReference>
<keyword evidence="1" id="KW-0805">Transcription regulation</keyword>
<protein>
    <submittedName>
        <fullName evidence="6">AraC family transcriptional regulator</fullName>
    </submittedName>
</protein>
<organism evidence="6 7">
    <name type="scientific">Jiangella asiatica</name>
    <dbReference type="NCBI Taxonomy" id="2530372"/>
    <lineage>
        <taxon>Bacteria</taxon>
        <taxon>Bacillati</taxon>
        <taxon>Actinomycetota</taxon>
        <taxon>Actinomycetes</taxon>
        <taxon>Jiangellales</taxon>
        <taxon>Jiangellaceae</taxon>
        <taxon>Jiangella</taxon>
    </lineage>
</organism>
<keyword evidence="2" id="KW-0238">DNA-binding</keyword>
<dbReference type="SUPFAM" id="SSF51215">
    <property type="entry name" value="Regulatory protein AraC"/>
    <property type="match status" value="1"/>
</dbReference>
<dbReference type="RefSeq" id="WP_131898549.1">
    <property type="nucleotide sequence ID" value="NZ_SMKZ01000037.1"/>
</dbReference>
<keyword evidence="7" id="KW-1185">Reference proteome</keyword>
<dbReference type="SUPFAM" id="SSF46689">
    <property type="entry name" value="Homeodomain-like"/>
    <property type="match status" value="1"/>
</dbReference>
<comment type="caution">
    <text evidence="6">The sequence shown here is derived from an EMBL/GenBank/DDBJ whole genome shotgun (WGS) entry which is preliminary data.</text>
</comment>
<dbReference type="SMART" id="SM00342">
    <property type="entry name" value="HTH_ARAC"/>
    <property type="match status" value="1"/>
</dbReference>
<evidence type="ECO:0000256" key="4">
    <source>
        <dbReference type="ARBA" id="ARBA00023163"/>
    </source>
</evidence>
<evidence type="ECO:0000256" key="3">
    <source>
        <dbReference type="ARBA" id="ARBA00023159"/>
    </source>
</evidence>
<dbReference type="OrthoDB" id="3172070at2"/>
<dbReference type="PROSITE" id="PS00041">
    <property type="entry name" value="HTH_ARAC_FAMILY_1"/>
    <property type="match status" value="1"/>
</dbReference>
<evidence type="ECO:0000313" key="6">
    <source>
        <dbReference type="EMBL" id="TDE02198.1"/>
    </source>
</evidence>
<dbReference type="Pfam" id="PF02311">
    <property type="entry name" value="AraC_binding"/>
    <property type="match status" value="1"/>
</dbReference>
<dbReference type="InterPro" id="IPR037923">
    <property type="entry name" value="HTH-like"/>
</dbReference>
<proteinExistence type="predicted"/>
<dbReference type="InterPro" id="IPR009057">
    <property type="entry name" value="Homeodomain-like_sf"/>
</dbReference>
<reference evidence="6 7" key="1">
    <citation type="submission" date="2019-03" db="EMBL/GenBank/DDBJ databases">
        <title>Draft genome sequences of novel Actinobacteria.</title>
        <authorList>
            <person name="Sahin N."/>
            <person name="Ay H."/>
            <person name="Saygin H."/>
        </authorList>
    </citation>
    <scope>NUCLEOTIDE SEQUENCE [LARGE SCALE GENOMIC DNA]</scope>
    <source>
        <strain evidence="6 7">5K138</strain>
    </source>
</reference>
<dbReference type="Pfam" id="PF12833">
    <property type="entry name" value="HTH_18"/>
    <property type="match status" value="1"/>
</dbReference>
<dbReference type="EMBL" id="SMKZ01000037">
    <property type="protein sequence ID" value="TDE02198.1"/>
    <property type="molecule type" value="Genomic_DNA"/>
</dbReference>
<evidence type="ECO:0000313" key="7">
    <source>
        <dbReference type="Proteomes" id="UP000294739"/>
    </source>
</evidence>
<sequence length="273" mass="29605">MAVAEPWSPVDLPNVVMLDGPAQPYRGNVHTELKLVLTEEPYEITRREAVHVVPTGQLIVLHADEAHSGRPLATPSGRWRIICVPPAMVAEAAGGPGVRFDPPVVDDASAAKLFEAVFDLLEDDVPADERRQALVELVAALLPYADGARSGSAPVAIGRLREYLEQHRDRNVALDELAAVVGMSKYRMVRACTVQFGAAPHALHLQLRLDLARDLIRRGVPLADVAVATGFHDQPHLGRTFARAYGQTPAQYRAAWSGAGDTRKLAFGVSERP</sequence>
<dbReference type="InterPro" id="IPR003313">
    <property type="entry name" value="AraC-bd"/>
</dbReference>
<evidence type="ECO:0000256" key="1">
    <source>
        <dbReference type="ARBA" id="ARBA00023015"/>
    </source>
</evidence>
<keyword evidence="4" id="KW-0804">Transcription</keyword>
<dbReference type="GO" id="GO:0003700">
    <property type="term" value="F:DNA-binding transcription factor activity"/>
    <property type="evidence" value="ECO:0007669"/>
    <property type="project" value="InterPro"/>
</dbReference>
<dbReference type="GO" id="GO:0043565">
    <property type="term" value="F:sequence-specific DNA binding"/>
    <property type="evidence" value="ECO:0007669"/>
    <property type="project" value="InterPro"/>
</dbReference>